<evidence type="ECO:0000313" key="13">
    <source>
        <dbReference type="Proteomes" id="UP001142055"/>
    </source>
</evidence>
<keyword evidence="13" id="KW-1185">Reference proteome</keyword>
<evidence type="ECO:0000256" key="11">
    <source>
        <dbReference type="SAM" id="Phobius"/>
    </source>
</evidence>
<evidence type="ECO:0000256" key="10">
    <source>
        <dbReference type="ARBA" id="ARBA00044960"/>
    </source>
</evidence>
<evidence type="ECO:0000256" key="3">
    <source>
        <dbReference type="ARBA" id="ARBA00022729"/>
    </source>
</evidence>
<protein>
    <submittedName>
        <fullName evidence="12">Uncharacterized protein</fullName>
    </submittedName>
</protein>
<comment type="subcellular location">
    <subcellularLocation>
        <location evidence="9">Lysosome membrane</location>
        <topology evidence="9">Single-pass type I membrane protein</topology>
        <orientation evidence="9">Lumenal side</orientation>
    </subcellularLocation>
</comment>
<proteinExistence type="inferred from homology"/>
<name>A0A9Q0M4L7_BLOTA</name>
<dbReference type="PANTHER" id="PTHR31981:SF1">
    <property type="entry name" value="GLYCOSYLATED LYSOSOMAL MEMBRANE PROTEIN"/>
    <property type="match status" value="1"/>
</dbReference>
<keyword evidence="5 11" id="KW-0472">Membrane</keyword>
<evidence type="ECO:0000256" key="8">
    <source>
        <dbReference type="ARBA" id="ARBA00024176"/>
    </source>
</evidence>
<evidence type="ECO:0000256" key="7">
    <source>
        <dbReference type="ARBA" id="ARBA00023228"/>
    </source>
</evidence>
<feature type="transmembrane region" description="Helical" evidence="11">
    <location>
        <begin position="211"/>
        <end position="233"/>
    </location>
</feature>
<comment type="similarity">
    <text evidence="1">Belongs to the GLMP family.</text>
</comment>
<keyword evidence="4 11" id="KW-1133">Transmembrane helix</keyword>
<sequence>MELSHFPVLNGSVQLSLNVFNQAGRGDTIPRLQYTEASNLIQLIVDNIYIKPHGNFSIDAQLISNFTIVMEGDDVKESIEENRSIDDEYTPGIFQRYVYNINSKQTYNKKTITNKTAYIEWKPVAYYDSSLKIAKSIKVTCPIMKKHNLSNASILHAYYSGRRYQATEMNLLKFGIDDDQFNYKDNPYLQFSLAFGLNQVPEESLSMTLKIVIAVGLGLPMILFIASIIYTIVRKFRPSAGFTSIPEETS</sequence>
<dbReference type="Pfam" id="PF15065">
    <property type="entry name" value="NCU-G1"/>
    <property type="match status" value="1"/>
</dbReference>
<dbReference type="AlphaFoldDB" id="A0A9Q0M4L7"/>
<keyword evidence="6" id="KW-0325">Glycoprotein</keyword>
<dbReference type="PANTHER" id="PTHR31981">
    <property type="entry name" value="GLYCOSYLATED LYSOSOMAL MEMBRANE PROTEIN"/>
    <property type="match status" value="1"/>
</dbReference>
<dbReference type="EMBL" id="JAPWDV010000002">
    <property type="protein sequence ID" value="KAJ6219933.1"/>
    <property type="molecule type" value="Genomic_DNA"/>
</dbReference>
<keyword evidence="3" id="KW-0732">Signal</keyword>
<comment type="subunit">
    <text evidence="10">Interacts (via lumenal domain) with lysosomal protein MFSD1; the interaction starts while both proteins are still in the endoplasmic reticulum and is required for stabilization of MFSD1 in lysosomes but has no direct effect on its targeting to lysosomes or transporter activity.</text>
</comment>
<gene>
    <name evidence="12" type="ORF">RDWZM_005745</name>
</gene>
<evidence type="ECO:0000256" key="5">
    <source>
        <dbReference type="ARBA" id="ARBA00023136"/>
    </source>
</evidence>
<accession>A0A9Q0M4L7</accession>
<dbReference type="OMA" id="RYVYNIN"/>
<keyword evidence="2 11" id="KW-0812">Transmembrane</keyword>
<evidence type="ECO:0000256" key="6">
    <source>
        <dbReference type="ARBA" id="ARBA00023180"/>
    </source>
</evidence>
<keyword evidence="7" id="KW-0458">Lysosome</keyword>
<dbReference type="InterPro" id="IPR029382">
    <property type="entry name" value="NCU-G1"/>
</dbReference>
<comment type="caution">
    <text evidence="12">The sequence shown here is derived from an EMBL/GenBank/DDBJ whole genome shotgun (WGS) entry which is preliminary data.</text>
</comment>
<evidence type="ECO:0000313" key="12">
    <source>
        <dbReference type="EMBL" id="KAJ6219933.1"/>
    </source>
</evidence>
<evidence type="ECO:0000256" key="2">
    <source>
        <dbReference type="ARBA" id="ARBA00022692"/>
    </source>
</evidence>
<comment type="function">
    <text evidence="8">Required to protect lysosomal transporter MFSD1 from lysosomal proteolysis and for MFSD1 lysosomal localization.</text>
</comment>
<evidence type="ECO:0000256" key="1">
    <source>
        <dbReference type="ARBA" id="ARBA00010599"/>
    </source>
</evidence>
<reference evidence="12" key="1">
    <citation type="submission" date="2022-12" db="EMBL/GenBank/DDBJ databases">
        <title>Genome assemblies of Blomia tropicalis.</title>
        <authorList>
            <person name="Cui Y."/>
        </authorList>
    </citation>
    <scope>NUCLEOTIDE SEQUENCE</scope>
    <source>
        <tissue evidence="12">Adult mites</tissue>
    </source>
</reference>
<dbReference type="GO" id="GO:0005765">
    <property type="term" value="C:lysosomal membrane"/>
    <property type="evidence" value="ECO:0007669"/>
    <property type="project" value="UniProtKB-SubCell"/>
</dbReference>
<dbReference type="Proteomes" id="UP001142055">
    <property type="component" value="Chromosome 2"/>
</dbReference>
<evidence type="ECO:0000256" key="4">
    <source>
        <dbReference type="ARBA" id="ARBA00022989"/>
    </source>
</evidence>
<organism evidence="12 13">
    <name type="scientific">Blomia tropicalis</name>
    <name type="common">Mite</name>
    <dbReference type="NCBI Taxonomy" id="40697"/>
    <lineage>
        <taxon>Eukaryota</taxon>
        <taxon>Metazoa</taxon>
        <taxon>Ecdysozoa</taxon>
        <taxon>Arthropoda</taxon>
        <taxon>Chelicerata</taxon>
        <taxon>Arachnida</taxon>
        <taxon>Acari</taxon>
        <taxon>Acariformes</taxon>
        <taxon>Sarcoptiformes</taxon>
        <taxon>Astigmata</taxon>
        <taxon>Glycyphagoidea</taxon>
        <taxon>Echimyopodidae</taxon>
        <taxon>Blomia</taxon>
    </lineage>
</organism>
<evidence type="ECO:0000256" key="9">
    <source>
        <dbReference type="ARBA" id="ARBA00024189"/>
    </source>
</evidence>